<feature type="domain" description="ABC transporter" evidence="11">
    <location>
        <begin position="335"/>
        <end position="569"/>
    </location>
</feature>
<dbReference type="GO" id="GO:0005886">
    <property type="term" value="C:plasma membrane"/>
    <property type="evidence" value="ECO:0007669"/>
    <property type="project" value="UniProtKB-SubCell"/>
</dbReference>
<dbReference type="CDD" id="cd18546">
    <property type="entry name" value="ABC_6TM_Rv0194_D2_like"/>
    <property type="match status" value="1"/>
</dbReference>
<dbReference type="FunFam" id="3.40.50.300:FF:000299">
    <property type="entry name" value="ABC transporter ATP-binding protein/permease"/>
    <property type="match status" value="2"/>
</dbReference>
<dbReference type="EMBL" id="QUNO01000008">
    <property type="protein sequence ID" value="REH44599.1"/>
    <property type="molecule type" value="Genomic_DNA"/>
</dbReference>
<evidence type="ECO:0000256" key="4">
    <source>
        <dbReference type="ARBA" id="ARBA00022692"/>
    </source>
</evidence>
<dbReference type="SUPFAM" id="SSF90123">
    <property type="entry name" value="ABC transporter transmembrane region"/>
    <property type="match status" value="2"/>
</dbReference>
<keyword evidence="8 10" id="KW-0472">Membrane</keyword>
<dbReference type="InterPro" id="IPR039421">
    <property type="entry name" value="Type_1_exporter"/>
</dbReference>
<evidence type="ECO:0000256" key="8">
    <source>
        <dbReference type="ARBA" id="ARBA00023136"/>
    </source>
</evidence>
<dbReference type="PROSITE" id="PS50929">
    <property type="entry name" value="ABC_TM1F"/>
    <property type="match status" value="2"/>
</dbReference>
<dbReference type="SUPFAM" id="SSF52540">
    <property type="entry name" value="P-loop containing nucleoside triphosphate hydrolases"/>
    <property type="match status" value="2"/>
</dbReference>
<dbReference type="Proteomes" id="UP000256269">
    <property type="component" value="Unassembled WGS sequence"/>
</dbReference>
<feature type="transmembrane region" description="Helical" evidence="10">
    <location>
        <begin position="245"/>
        <end position="266"/>
    </location>
</feature>
<reference evidence="13 14" key="1">
    <citation type="submission" date="2018-08" db="EMBL/GenBank/DDBJ databases">
        <title>Genomic Encyclopedia of Archaeal and Bacterial Type Strains, Phase II (KMG-II): from individual species to whole genera.</title>
        <authorList>
            <person name="Goeker M."/>
        </authorList>
    </citation>
    <scope>NUCLEOTIDE SEQUENCE [LARGE SCALE GENOMIC DNA]</scope>
    <source>
        <strain evidence="13 14">DSM 45791</strain>
    </source>
</reference>
<dbReference type="Gene3D" id="1.20.1560.10">
    <property type="entry name" value="ABC transporter type 1, transmembrane domain"/>
    <property type="match status" value="2"/>
</dbReference>
<dbReference type="PANTHER" id="PTHR43394">
    <property type="entry name" value="ATP-DEPENDENT PERMEASE MDL1, MITOCHONDRIAL"/>
    <property type="match status" value="1"/>
</dbReference>
<evidence type="ECO:0000256" key="6">
    <source>
        <dbReference type="ARBA" id="ARBA00022840"/>
    </source>
</evidence>
<dbReference type="InterPro" id="IPR027417">
    <property type="entry name" value="P-loop_NTPase"/>
</dbReference>
<gene>
    <name evidence="13" type="ORF">BCF44_10879</name>
</gene>
<dbReference type="Pfam" id="PF00664">
    <property type="entry name" value="ABC_membrane"/>
    <property type="match status" value="2"/>
</dbReference>
<dbReference type="PROSITE" id="PS00211">
    <property type="entry name" value="ABC_TRANSPORTER_1"/>
    <property type="match status" value="1"/>
</dbReference>
<evidence type="ECO:0000256" key="10">
    <source>
        <dbReference type="SAM" id="Phobius"/>
    </source>
</evidence>
<evidence type="ECO:0000259" key="11">
    <source>
        <dbReference type="PROSITE" id="PS50893"/>
    </source>
</evidence>
<feature type="transmembrane region" description="Helical" evidence="10">
    <location>
        <begin position="642"/>
        <end position="664"/>
    </location>
</feature>
<keyword evidence="14" id="KW-1185">Reference proteome</keyword>
<evidence type="ECO:0000259" key="12">
    <source>
        <dbReference type="PROSITE" id="PS50929"/>
    </source>
</evidence>
<dbReference type="CDD" id="cd18543">
    <property type="entry name" value="ABC_6TM_Rv0194_D1_like"/>
    <property type="match status" value="1"/>
</dbReference>
<feature type="transmembrane region" description="Helical" evidence="10">
    <location>
        <begin position="676"/>
        <end position="698"/>
    </location>
</feature>
<feature type="domain" description="ABC transmembrane type-1" evidence="12">
    <location>
        <begin position="646"/>
        <end position="927"/>
    </location>
</feature>
<dbReference type="SMART" id="SM00382">
    <property type="entry name" value="AAA"/>
    <property type="match status" value="2"/>
</dbReference>
<evidence type="ECO:0000256" key="3">
    <source>
        <dbReference type="ARBA" id="ARBA00022475"/>
    </source>
</evidence>
<feature type="domain" description="ABC transmembrane type-1" evidence="12">
    <location>
        <begin position="21"/>
        <end position="301"/>
    </location>
</feature>
<sequence>MTDNWIRRLLPFLKIQRRSLLLTFTAALAGAGLAAVTPLLERHIVDDVILTHRSALLPWLLALIAVGVLAFAASRIRRYRAAKVVLEVQYQIRNAVHEQLQRLDIGSHQAMPTGQLVSRIATDAGVMVRVLSYLPALSSNVLLIVVSLIVMVVLSPLLAVISALVVPALVVVVYRMRRQVRPATWDSQQRGAEVTQTVNQTVSGIRVVKAFGQEDHELDRFIEASQQLYGARIRSVRLIAKYQPLLQAIPAIGQVLLLALGGWLALHGNITVGTFLAFATYLSQVIGPAQMFAAMISATQRAGISARRIFDLLDSMPAVTDKPDATPLPPVKGDIAITDAKFGYLSSEPVLDGFTLRVEPGETVALVGTSGSGKSTVAMLLARFHDVQGGSVEIDGVDVRDVTVDSLRGQVGMVFEESFLFSDTVRANIGYGRPDATDKEIEAAARAAEAHEFILALPEGYRTQVGERGLTLSGGQRQRIALARALLTDPRILVLDDATSAVDARIEEGIHATLRRVMVDRTTLLIAHRRSTLRLASRIAVVDKGRVVAQGSHDELMAESPLYRRLLAGTDEDIDIEITDGVTEDAWQAEGGKRRQLAIMETPAEMAKGIAALPPVKDRADIDTADDEPHFSFRRFVWRHRAALGLGLFLVLLDAVATAAGPYFSREGIDNGVVNGSVAALMLSAGVFLAVVLGDLAVSVAMTQVNGRTGERLLMALKVRVFKRLLRLPVSFYDREMIGQVMTRMTTDTDSFSSLLQNGLLQAAASVLTFAGVLTAMAVMNIELTGVAALVLIPFVLATTLFRRLAKGSYVQARERISDVNAGLQESLSGVRESQAFGQQGRRQTEFKRLTRGYLDARMKAQRLISAYFPFLEFLSDLGAALVLGAGYFLIARGELTAGELIAFVLYLGLFFAPVQQLSGVFDDWQQAQVSMQRINDLLAEPDLTPTAARPIHPGRLAGRIALDDVWFRYPGVDTDVLRGMNLVVEPGETVALIGETGAGKSTVVKMLARFYDPDRGSISIDGTDLRKLEPQEFRRQLGYVPQEAFLFPGTIRDNIAYGRPDATDAEVEAAARAIGAHEFVAKLPGGYLHEIGERGGSLSAGQRQLLCLARAQLVDPVLLLLDEATANLDLATESVVSAAMSTLAAGRTTILIAHRLQTARGADRIAVMDAGQVVAVGTHEQLLADSDHYARLWAAFAVTPASRPA</sequence>
<accession>A0A3E0HFV3</accession>
<keyword evidence="7 10" id="KW-1133">Transmembrane helix</keyword>
<feature type="transmembrane region" description="Helical" evidence="10">
    <location>
        <begin position="868"/>
        <end position="891"/>
    </location>
</feature>
<evidence type="ECO:0000256" key="5">
    <source>
        <dbReference type="ARBA" id="ARBA00022741"/>
    </source>
</evidence>
<keyword evidence="5" id="KW-0547">Nucleotide-binding</keyword>
<keyword evidence="6 13" id="KW-0067">ATP-binding</keyword>
<proteinExistence type="inferred from homology"/>
<comment type="subcellular location">
    <subcellularLocation>
        <location evidence="1">Cell membrane</location>
        <topology evidence="1">Multi-pass membrane protein</topology>
    </subcellularLocation>
</comment>
<dbReference type="InterPro" id="IPR036640">
    <property type="entry name" value="ABC1_TM_sf"/>
</dbReference>
<evidence type="ECO:0000256" key="9">
    <source>
        <dbReference type="ARBA" id="ARBA00061644"/>
    </source>
</evidence>
<dbReference type="GO" id="GO:0016887">
    <property type="term" value="F:ATP hydrolysis activity"/>
    <property type="evidence" value="ECO:0007669"/>
    <property type="project" value="InterPro"/>
</dbReference>
<dbReference type="Gene3D" id="3.40.50.300">
    <property type="entry name" value="P-loop containing nucleotide triphosphate hydrolases"/>
    <property type="match status" value="2"/>
</dbReference>
<dbReference type="InterPro" id="IPR003439">
    <property type="entry name" value="ABC_transporter-like_ATP-bd"/>
</dbReference>
<dbReference type="Pfam" id="PF00005">
    <property type="entry name" value="ABC_tran"/>
    <property type="match status" value="2"/>
</dbReference>
<keyword evidence="2" id="KW-0813">Transport</keyword>
<dbReference type="OrthoDB" id="9806127at2"/>
<dbReference type="PANTHER" id="PTHR43394:SF1">
    <property type="entry name" value="ATP-BINDING CASSETTE SUB-FAMILY B MEMBER 10, MITOCHONDRIAL"/>
    <property type="match status" value="1"/>
</dbReference>
<name>A0A3E0HFV3_9PSEU</name>
<feature type="transmembrane region" description="Helical" evidence="10">
    <location>
        <begin position="278"/>
        <end position="298"/>
    </location>
</feature>
<feature type="transmembrane region" description="Helical" evidence="10">
    <location>
        <begin position="897"/>
        <end position="915"/>
    </location>
</feature>
<evidence type="ECO:0000313" key="13">
    <source>
        <dbReference type="EMBL" id="REH44599.1"/>
    </source>
</evidence>
<feature type="domain" description="ABC transporter" evidence="11">
    <location>
        <begin position="961"/>
        <end position="1196"/>
    </location>
</feature>
<comment type="similarity">
    <text evidence="9">Belongs to the ABC transporter superfamily. Lipid exporter (TC 3.A.1.106) family.</text>
</comment>
<feature type="transmembrane region" description="Helical" evidence="10">
    <location>
        <begin position="157"/>
        <end position="174"/>
    </location>
</feature>
<evidence type="ECO:0000256" key="1">
    <source>
        <dbReference type="ARBA" id="ARBA00004651"/>
    </source>
</evidence>
<evidence type="ECO:0000256" key="2">
    <source>
        <dbReference type="ARBA" id="ARBA00022448"/>
    </source>
</evidence>
<dbReference type="InterPro" id="IPR017871">
    <property type="entry name" value="ABC_transporter-like_CS"/>
</dbReference>
<evidence type="ECO:0000256" key="7">
    <source>
        <dbReference type="ARBA" id="ARBA00022989"/>
    </source>
</evidence>
<dbReference type="GO" id="GO:0005524">
    <property type="term" value="F:ATP binding"/>
    <property type="evidence" value="ECO:0007669"/>
    <property type="project" value="UniProtKB-KW"/>
</dbReference>
<organism evidence="13 14">
    <name type="scientific">Kutzneria buriramensis</name>
    <dbReference type="NCBI Taxonomy" id="1045776"/>
    <lineage>
        <taxon>Bacteria</taxon>
        <taxon>Bacillati</taxon>
        <taxon>Actinomycetota</taxon>
        <taxon>Actinomycetes</taxon>
        <taxon>Pseudonocardiales</taxon>
        <taxon>Pseudonocardiaceae</taxon>
        <taxon>Kutzneria</taxon>
    </lineage>
</organism>
<dbReference type="InterPro" id="IPR011527">
    <property type="entry name" value="ABC1_TM_dom"/>
</dbReference>
<keyword evidence="4 10" id="KW-0812">Transmembrane</keyword>
<feature type="transmembrane region" description="Helical" evidence="10">
    <location>
        <begin position="786"/>
        <end position="806"/>
    </location>
</feature>
<dbReference type="RefSeq" id="WP_116176548.1">
    <property type="nucleotide sequence ID" value="NZ_CP144375.1"/>
</dbReference>
<dbReference type="GO" id="GO:0015421">
    <property type="term" value="F:ABC-type oligopeptide transporter activity"/>
    <property type="evidence" value="ECO:0007669"/>
    <property type="project" value="TreeGrafter"/>
</dbReference>
<keyword evidence="3" id="KW-1003">Cell membrane</keyword>
<feature type="transmembrane region" description="Helical" evidence="10">
    <location>
        <begin position="50"/>
        <end position="73"/>
    </location>
</feature>
<feature type="transmembrane region" description="Helical" evidence="10">
    <location>
        <begin position="130"/>
        <end position="151"/>
    </location>
</feature>
<evidence type="ECO:0000313" key="14">
    <source>
        <dbReference type="Proteomes" id="UP000256269"/>
    </source>
</evidence>
<dbReference type="InterPro" id="IPR003593">
    <property type="entry name" value="AAA+_ATPase"/>
</dbReference>
<comment type="caution">
    <text evidence="13">The sequence shown here is derived from an EMBL/GenBank/DDBJ whole genome shotgun (WGS) entry which is preliminary data.</text>
</comment>
<protein>
    <submittedName>
        <fullName evidence="13">ATP-binding cassette subfamily B protein</fullName>
    </submittedName>
</protein>
<dbReference type="AlphaFoldDB" id="A0A3E0HFV3"/>
<feature type="transmembrane region" description="Helical" evidence="10">
    <location>
        <begin position="760"/>
        <end position="780"/>
    </location>
</feature>
<dbReference type="PROSITE" id="PS50893">
    <property type="entry name" value="ABC_TRANSPORTER_2"/>
    <property type="match status" value="2"/>
</dbReference>